<feature type="transmembrane region" description="Helical" evidence="1">
    <location>
        <begin position="9"/>
        <end position="29"/>
    </location>
</feature>
<feature type="transmembrane region" description="Helical" evidence="1">
    <location>
        <begin position="49"/>
        <end position="65"/>
    </location>
</feature>
<accession>A0A455T6I6</accession>
<keyword evidence="1" id="KW-0812">Transmembrane</keyword>
<dbReference type="EMBL" id="AP019377">
    <property type="protein sequence ID" value="BBH94475.1"/>
    <property type="molecule type" value="Genomic_DNA"/>
</dbReference>
<dbReference type="AlphaFoldDB" id="A0A455T6I6"/>
<sequence length="70" mass="7315">MKNSSNPTVFVLAIIVAIVALIVGVYYLIPGIPHVLASPPTAVHVKHAVLFFAIAVICVIGALVTRPRAA</sequence>
<evidence type="ECO:0000256" key="1">
    <source>
        <dbReference type="SAM" id="Phobius"/>
    </source>
</evidence>
<name>A0A455T6I6_9CHLR</name>
<keyword evidence="1" id="KW-0472">Membrane</keyword>
<protein>
    <submittedName>
        <fullName evidence="2">Uncharacterized protein</fullName>
    </submittedName>
</protein>
<reference evidence="2" key="1">
    <citation type="submission" date="2018-12" db="EMBL/GenBank/DDBJ databases">
        <title>Novel natural products biosynthetic potential of the class Ktedonobacteria.</title>
        <authorList>
            <person name="Zheng Y."/>
            <person name="Saitou A."/>
            <person name="Wang C.M."/>
            <person name="Toyoda A."/>
            <person name="Minakuchi Y."/>
            <person name="Sekiguchi Y."/>
            <person name="Ueda K."/>
            <person name="Takano H."/>
            <person name="Sakai Y."/>
            <person name="Yokota A."/>
            <person name="Yabe S."/>
        </authorList>
    </citation>
    <scope>NUCLEOTIDE SEQUENCE</scope>
    <source>
        <strain evidence="2">A3-2</strain>
    </source>
</reference>
<proteinExistence type="predicted"/>
<evidence type="ECO:0000313" key="2">
    <source>
        <dbReference type="EMBL" id="BBH94475.1"/>
    </source>
</evidence>
<organism evidence="2">
    <name type="scientific">Thermogemmatispora argillosa</name>
    <dbReference type="NCBI Taxonomy" id="2045280"/>
    <lineage>
        <taxon>Bacteria</taxon>
        <taxon>Bacillati</taxon>
        <taxon>Chloroflexota</taxon>
        <taxon>Ktedonobacteria</taxon>
        <taxon>Thermogemmatisporales</taxon>
        <taxon>Thermogemmatisporaceae</taxon>
        <taxon>Thermogemmatispora</taxon>
    </lineage>
</organism>
<keyword evidence="1" id="KW-1133">Transmembrane helix</keyword>
<gene>
    <name evidence="2" type="ORF">KTA_26740</name>
</gene>